<evidence type="ECO:0000313" key="2">
    <source>
        <dbReference type="Proteomes" id="UP001152795"/>
    </source>
</evidence>
<evidence type="ECO:0000313" key="1">
    <source>
        <dbReference type="EMBL" id="CAB3996217.1"/>
    </source>
</evidence>
<organism evidence="1 2">
    <name type="scientific">Paramuricea clavata</name>
    <name type="common">Red gorgonian</name>
    <name type="synonym">Violescent sea-whip</name>
    <dbReference type="NCBI Taxonomy" id="317549"/>
    <lineage>
        <taxon>Eukaryota</taxon>
        <taxon>Metazoa</taxon>
        <taxon>Cnidaria</taxon>
        <taxon>Anthozoa</taxon>
        <taxon>Octocorallia</taxon>
        <taxon>Malacalcyonacea</taxon>
        <taxon>Plexauridae</taxon>
        <taxon>Paramuricea</taxon>
    </lineage>
</organism>
<gene>
    <name evidence="1" type="ORF">PACLA_8A036371</name>
</gene>
<dbReference type="Proteomes" id="UP001152795">
    <property type="component" value="Unassembled WGS sequence"/>
</dbReference>
<comment type="caution">
    <text evidence="1">The sequence shown here is derived from an EMBL/GenBank/DDBJ whole genome shotgun (WGS) entry which is preliminary data.</text>
</comment>
<proteinExistence type="predicted"/>
<sequence length="97" mass="11170">MACKYCPEKFLCPCPPKCEKCNNAAKIYRDAIQTLHETRCAPILPKTYEMTCESTPPARNCESIEVDSESIARKSNFEVVPQLTKPDVHQFYPRRMK</sequence>
<accession>A0A7D9DZ17</accession>
<keyword evidence="2" id="KW-1185">Reference proteome</keyword>
<name>A0A7D9DZ17_PARCT</name>
<dbReference type="AlphaFoldDB" id="A0A7D9DZ17"/>
<protein>
    <submittedName>
        <fullName evidence="1">Uncharacterized protein</fullName>
    </submittedName>
</protein>
<reference evidence="1" key="1">
    <citation type="submission" date="2020-04" db="EMBL/GenBank/DDBJ databases">
        <authorList>
            <person name="Alioto T."/>
            <person name="Alioto T."/>
            <person name="Gomez Garrido J."/>
        </authorList>
    </citation>
    <scope>NUCLEOTIDE SEQUENCE</scope>
    <source>
        <strain evidence="1">A484AB</strain>
    </source>
</reference>
<dbReference type="EMBL" id="CACRXK020002823">
    <property type="protein sequence ID" value="CAB3996217.1"/>
    <property type="molecule type" value="Genomic_DNA"/>
</dbReference>